<dbReference type="KEGG" id="cfi:Celf_0300"/>
<reference evidence="6 7" key="1">
    <citation type="submission" date="2011-04" db="EMBL/GenBank/DDBJ databases">
        <title>Complete sequence of Cellulomonas fimi ATCC 484.</title>
        <authorList>
            <consortium name="US DOE Joint Genome Institute"/>
            <person name="Lucas S."/>
            <person name="Han J."/>
            <person name="Lapidus A."/>
            <person name="Cheng J.-F."/>
            <person name="Goodwin L."/>
            <person name="Pitluck S."/>
            <person name="Peters L."/>
            <person name="Chertkov O."/>
            <person name="Detter J.C."/>
            <person name="Han C."/>
            <person name="Tapia R."/>
            <person name="Land M."/>
            <person name="Hauser L."/>
            <person name="Kyrpides N."/>
            <person name="Ivanova N."/>
            <person name="Ovchinnikova G."/>
            <person name="Pagani I."/>
            <person name="Mead D."/>
            <person name="Brumm P."/>
            <person name="Woyke T."/>
        </authorList>
    </citation>
    <scope>NUCLEOTIDE SEQUENCE [LARGE SCALE GENOMIC DNA]</scope>
    <source>
        <strain evidence="7">ATCC 484 / DSM 20113 / JCM 1341 / NBRC 15513 / NCIMB 8980 / NCTC 7547</strain>
    </source>
</reference>
<comment type="cofactor">
    <cofactor evidence="1 4">
        <name>pyridoxal 5'-phosphate</name>
        <dbReference type="ChEBI" id="CHEBI:597326"/>
    </cofactor>
</comment>
<dbReference type="Proteomes" id="UP000008460">
    <property type="component" value="Chromosome"/>
</dbReference>
<comment type="similarity">
    <text evidence="2">Belongs to the class-V pyridoxal-phosphate-dependent aminotransferase family.</text>
</comment>
<keyword evidence="6" id="KW-0032">Aminotransferase</keyword>
<dbReference type="HOGENOM" id="CLU_753757_0_0_11"/>
<evidence type="ECO:0000256" key="4">
    <source>
        <dbReference type="PIRSR" id="PIRSR000524-50"/>
    </source>
</evidence>
<name>F4H6D3_CELFA</name>
<evidence type="ECO:0000256" key="1">
    <source>
        <dbReference type="ARBA" id="ARBA00001933"/>
    </source>
</evidence>
<dbReference type="InterPro" id="IPR015424">
    <property type="entry name" value="PyrdxlP-dep_Trfase"/>
</dbReference>
<dbReference type="eggNOG" id="COG0075">
    <property type="taxonomic scope" value="Bacteria"/>
</dbReference>
<dbReference type="InterPro" id="IPR000192">
    <property type="entry name" value="Aminotrans_V_dom"/>
</dbReference>
<evidence type="ECO:0000256" key="2">
    <source>
        <dbReference type="ARBA" id="ARBA00009236"/>
    </source>
</evidence>
<proteinExistence type="inferred from homology"/>
<dbReference type="Gene3D" id="3.90.1150.10">
    <property type="entry name" value="Aspartate Aminotransferase, domain 1"/>
    <property type="match status" value="1"/>
</dbReference>
<evidence type="ECO:0000313" key="7">
    <source>
        <dbReference type="Proteomes" id="UP000008460"/>
    </source>
</evidence>
<dbReference type="GO" id="GO:0004760">
    <property type="term" value="F:L-serine-pyruvate transaminase activity"/>
    <property type="evidence" value="ECO:0007669"/>
    <property type="project" value="TreeGrafter"/>
</dbReference>
<feature type="modified residue" description="N6-(pyridoxal phosphate)lysine" evidence="4">
    <location>
        <position position="201"/>
    </location>
</feature>
<protein>
    <submittedName>
        <fullName evidence="6">Aminotransferase class V</fullName>
    </submittedName>
</protein>
<dbReference type="SUPFAM" id="SSF53383">
    <property type="entry name" value="PLP-dependent transferases"/>
    <property type="match status" value="1"/>
</dbReference>
<evidence type="ECO:0000256" key="3">
    <source>
        <dbReference type="ARBA" id="ARBA00022898"/>
    </source>
</evidence>
<dbReference type="Gene3D" id="3.40.640.10">
    <property type="entry name" value="Type I PLP-dependent aspartate aminotransferase-like (Major domain)"/>
    <property type="match status" value="1"/>
</dbReference>
<dbReference type="STRING" id="590998.Celf_0300"/>
<dbReference type="Pfam" id="PF00266">
    <property type="entry name" value="Aminotran_5"/>
    <property type="match status" value="1"/>
</dbReference>
<sequence>MSGHACGPAAERLLFTPAPNPVADPVWSAMRAAADLPSGGRELDALLRRLHDALAEVTGAPRHLVLTQTGTATAAIESAVRATTRPGETVAVVSNGQFGDRIVRVVTALGRELRAVHVPWGVPTETALDAVGRASRGAALVAAVHHETSTGVRNDARAVSAAVRDADPRALVLLDAVSSAGELEVELDAWGVDIAVCGSSKGLGSLPGASFCLAGSRALDRVVADGGSYATSWARLVEAATAATADVFLTPSIPVLAGVEAHLTAVVRRGHARHLAQRAQAHAVLHEAAALPPLFPGDAPPGPVAVYDALDARHLQARLAGTGLHVGRGQGPHKARAVRLSWFGHAAPCADELRRRLRAVATAGAPS</sequence>
<dbReference type="GO" id="GO:0019265">
    <property type="term" value="P:glycine biosynthetic process, by transamination of glyoxylate"/>
    <property type="evidence" value="ECO:0007669"/>
    <property type="project" value="TreeGrafter"/>
</dbReference>
<dbReference type="RefSeq" id="WP_013769475.1">
    <property type="nucleotide sequence ID" value="NC_015514.1"/>
</dbReference>
<organism evidence="6 7">
    <name type="scientific">Cellulomonas fimi (strain ATCC 484 / DSM 20113 / JCM 1341 / CCUG 24087 / LMG 16345 / NBRC 15513 / NCIMB 8980 / NCTC 7547 / NRS-133)</name>
    <dbReference type="NCBI Taxonomy" id="590998"/>
    <lineage>
        <taxon>Bacteria</taxon>
        <taxon>Bacillati</taxon>
        <taxon>Actinomycetota</taxon>
        <taxon>Actinomycetes</taxon>
        <taxon>Micrococcales</taxon>
        <taxon>Cellulomonadaceae</taxon>
        <taxon>Cellulomonas</taxon>
    </lineage>
</organism>
<feature type="domain" description="Aminotransferase class V" evidence="5">
    <location>
        <begin position="42"/>
        <end position="286"/>
    </location>
</feature>
<evidence type="ECO:0000313" key="6">
    <source>
        <dbReference type="EMBL" id="AEE44445.1"/>
    </source>
</evidence>
<dbReference type="InterPro" id="IPR024169">
    <property type="entry name" value="SP_NH2Trfase/AEP_transaminase"/>
</dbReference>
<dbReference type="InterPro" id="IPR015422">
    <property type="entry name" value="PyrdxlP-dep_Trfase_small"/>
</dbReference>
<dbReference type="AlphaFoldDB" id="F4H6D3"/>
<accession>F4H6D3</accession>
<keyword evidence="6" id="KW-0808">Transferase</keyword>
<dbReference type="InterPro" id="IPR015421">
    <property type="entry name" value="PyrdxlP-dep_Trfase_major"/>
</dbReference>
<gene>
    <name evidence="6" type="ordered locus">Celf_0300</name>
</gene>
<keyword evidence="3 4" id="KW-0663">Pyridoxal phosphate</keyword>
<dbReference type="PIRSF" id="PIRSF000524">
    <property type="entry name" value="SPT"/>
    <property type="match status" value="1"/>
</dbReference>
<dbReference type="GO" id="GO:0008453">
    <property type="term" value="F:alanine-glyoxylate transaminase activity"/>
    <property type="evidence" value="ECO:0007669"/>
    <property type="project" value="TreeGrafter"/>
</dbReference>
<dbReference type="PANTHER" id="PTHR21152">
    <property type="entry name" value="AMINOTRANSFERASE CLASS V"/>
    <property type="match status" value="1"/>
</dbReference>
<evidence type="ECO:0000259" key="5">
    <source>
        <dbReference type="Pfam" id="PF00266"/>
    </source>
</evidence>
<dbReference type="EMBL" id="CP002666">
    <property type="protein sequence ID" value="AEE44445.1"/>
    <property type="molecule type" value="Genomic_DNA"/>
</dbReference>
<dbReference type="PANTHER" id="PTHR21152:SF40">
    <property type="entry name" value="ALANINE--GLYOXYLATE AMINOTRANSFERASE"/>
    <property type="match status" value="1"/>
</dbReference>
<keyword evidence="7" id="KW-1185">Reference proteome</keyword>